<dbReference type="OrthoDB" id="3033099at2759"/>
<protein>
    <submittedName>
        <fullName evidence="1">Uncharacterized protein</fullName>
    </submittedName>
</protein>
<dbReference type="Proteomes" id="UP000567179">
    <property type="component" value="Unassembled WGS sequence"/>
</dbReference>
<name>A0A8H5ES05_9AGAR</name>
<dbReference type="EMBL" id="JAACJJ010000058">
    <property type="protein sequence ID" value="KAF5310272.1"/>
    <property type="molecule type" value="Genomic_DNA"/>
</dbReference>
<dbReference type="InterPro" id="IPR036259">
    <property type="entry name" value="MFS_trans_sf"/>
</dbReference>
<keyword evidence="2" id="KW-1185">Reference proteome</keyword>
<evidence type="ECO:0000313" key="1">
    <source>
        <dbReference type="EMBL" id="KAF5310272.1"/>
    </source>
</evidence>
<dbReference type="Gene3D" id="1.20.1250.20">
    <property type="entry name" value="MFS general substrate transporter like domains"/>
    <property type="match status" value="2"/>
</dbReference>
<dbReference type="AlphaFoldDB" id="A0A8H5ES05"/>
<reference evidence="1 2" key="1">
    <citation type="journal article" date="2020" name="ISME J.">
        <title>Uncovering the hidden diversity of litter-decomposition mechanisms in mushroom-forming fungi.</title>
        <authorList>
            <person name="Floudas D."/>
            <person name="Bentzer J."/>
            <person name="Ahren D."/>
            <person name="Johansson T."/>
            <person name="Persson P."/>
            <person name="Tunlid A."/>
        </authorList>
    </citation>
    <scope>NUCLEOTIDE SEQUENCE [LARGE SCALE GENOMIC DNA]</scope>
    <source>
        <strain evidence="1 2">CBS 101986</strain>
    </source>
</reference>
<accession>A0A8H5ES05</accession>
<comment type="caution">
    <text evidence="1">The sequence shown here is derived from an EMBL/GenBank/DDBJ whole genome shotgun (WGS) entry which is preliminary data.</text>
</comment>
<gene>
    <name evidence="1" type="ORF">D9619_010153</name>
</gene>
<evidence type="ECO:0000313" key="2">
    <source>
        <dbReference type="Proteomes" id="UP000567179"/>
    </source>
</evidence>
<organism evidence="1 2">
    <name type="scientific">Psilocybe cf. subviscida</name>
    <dbReference type="NCBI Taxonomy" id="2480587"/>
    <lineage>
        <taxon>Eukaryota</taxon>
        <taxon>Fungi</taxon>
        <taxon>Dikarya</taxon>
        <taxon>Basidiomycota</taxon>
        <taxon>Agaricomycotina</taxon>
        <taxon>Agaricomycetes</taxon>
        <taxon>Agaricomycetidae</taxon>
        <taxon>Agaricales</taxon>
        <taxon>Agaricineae</taxon>
        <taxon>Strophariaceae</taxon>
        <taxon>Psilocybe</taxon>
    </lineage>
</organism>
<proteinExistence type="predicted"/>
<sequence length="241" mass="26854">MGRVRFKALQDAHRDSGVVRQMDSTDEIEMLNRKQREEDTAGFTTSMGRGIAPTSRASTAFRTRVVPTKSELVKEKRRTRSQTPCISRLSKWRHAKVLVGTFYGIDLNQNVVPQQIGFDSSSGTPWKRHFKASNGNLTITALGSVPGVLRHRSHHQGSGQKNNPDHGFIFLTALFLEIQAGGTACFHPAKIFPTRLKAFVHDISAVVGRAGAVIIVLAFNAQRLVEKCHLMDQITYWTNVM</sequence>